<dbReference type="AlphaFoldDB" id="A0A2A2TJ49"/>
<evidence type="ECO:0000313" key="2">
    <source>
        <dbReference type="Proteomes" id="UP000218238"/>
    </source>
</evidence>
<reference evidence="1 2" key="1">
    <citation type="submission" date="2017-08" db="EMBL/GenBank/DDBJ databases">
        <title>Draft genome sequence of filamentous cyanobacterium Calothrix elsteri CCALA 953.</title>
        <authorList>
            <person name="Gagunashvili A.N."/>
            <person name="Elster J."/>
            <person name="Andresson O.S."/>
        </authorList>
    </citation>
    <scope>NUCLEOTIDE SEQUENCE [LARGE SCALE GENOMIC DNA]</scope>
    <source>
        <strain evidence="1 2">CCALA 953</strain>
    </source>
</reference>
<organism evidence="1 2">
    <name type="scientific">Brunnivagina elsteri CCALA 953</name>
    <dbReference type="NCBI Taxonomy" id="987040"/>
    <lineage>
        <taxon>Bacteria</taxon>
        <taxon>Bacillati</taxon>
        <taxon>Cyanobacteriota</taxon>
        <taxon>Cyanophyceae</taxon>
        <taxon>Nostocales</taxon>
        <taxon>Calotrichaceae</taxon>
        <taxon>Brunnivagina</taxon>
    </lineage>
</organism>
<gene>
    <name evidence="1" type="ORF">CK510_12250</name>
</gene>
<comment type="caution">
    <text evidence="1">The sequence shown here is derived from an EMBL/GenBank/DDBJ whole genome shotgun (WGS) entry which is preliminary data.</text>
</comment>
<dbReference type="EMBL" id="NTFS01000113">
    <property type="protein sequence ID" value="PAX54590.1"/>
    <property type="molecule type" value="Genomic_DNA"/>
</dbReference>
<proteinExistence type="predicted"/>
<accession>A0A2A2TJ49</accession>
<keyword evidence="2" id="KW-1185">Reference proteome</keyword>
<sequence length="100" mass="11544">MFFTRTSAWNGIGNMAIEPLLILSELTQIHDLKFLTLLTWSSVLASRCLLRKKKAWCPICYEDWEQNGIEIHEPLLWSIGCGSFGSTLYFGRIKMISWSE</sequence>
<evidence type="ECO:0000313" key="1">
    <source>
        <dbReference type="EMBL" id="PAX54590.1"/>
    </source>
</evidence>
<dbReference type="Proteomes" id="UP000218238">
    <property type="component" value="Unassembled WGS sequence"/>
</dbReference>
<protein>
    <submittedName>
        <fullName evidence="1">Uncharacterized protein</fullName>
    </submittedName>
</protein>
<name>A0A2A2TJ49_9CYAN</name>